<dbReference type="EMBL" id="KV423935">
    <property type="protein sequence ID" value="KZT59975.1"/>
    <property type="molecule type" value="Genomic_DNA"/>
</dbReference>
<accession>A0A165I0D2</accession>
<evidence type="ECO:0000313" key="2">
    <source>
        <dbReference type="EMBL" id="KZT59975.1"/>
    </source>
</evidence>
<feature type="compositionally biased region" description="Polar residues" evidence="1">
    <location>
        <begin position="56"/>
        <end position="67"/>
    </location>
</feature>
<dbReference type="AlphaFoldDB" id="A0A165I0D2"/>
<gene>
    <name evidence="2" type="ORF">CALCODRAFT_492955</name>
</gene>
<organism evidence="2 3">
    <name type="scientific">Calocera cornea HHB12733</name>
    <dbReference type="NCBI Taxonomy" id="1353952"/>
    <lineage>
        <taxon>Eukaryota</taxon>
        <taxon>Fungi</taxon>
        <taxon>Dikarya</taxon>
        <taxon>Basidiomycota</taxon>
        <taxon>Agaricomycotina</taxon>
        <taxon>Dacrymycetes</taxon>
        <taxon>Dacrymycetales</taxon>
        <taxon>Dacrymycetaceae</taxon>
        <taxon>Calocera</taxon>
    </lineage>
</organism>
<reference evidence="2 3" key="1">
    <citation type="journal article" date="2016" name="Mol. Biol. Evol.">
        <title>Comparative Genomics of Early-Diverging Mushroom-Forming Fungi Provides Insights into the Origins of Lignocellulose Decay Capabilities.</title>
        <authorList>
            <person name="Nagy L.G."/>
            <person name="Riley R."/>
            <person name="Tritt A."/>
            <person name="Adam C."/>
            <person name="Daum C."/>
            <person name="Floudas D."/>
            <person name="Sun H."/>
            <person name="Yadav J.S."/>
            <person name="Pangilinan J."/>
            <person name="Larsson K.H."/>
            <person name="Matsuura K."/>
            <person name="Barry K."/>
            <person name="Labutti K."/>
            <person name="Kuo R."/>
            <person name="Ohm R.A."/>
            <person name="Bhattacharya S.S."/>
            <person name="Shirouzu T."/>
            <person name="Yoshinaga Y."/>
            <person name="Martin F.M."/>
            <person name="Grigoriev I.V."/>
            <person name="Hibbett D.S."/>
        </authorList>
    </citation>
    <scope>NUCLEOTIDE SEQUENCE [LARGE SCALE GENOMIC DNA]</scope>
    <source>
        <strain evidence="2 3">HHB12733</strain>
    </source>
</reference>
<evidence type="ECO:0000313" key="3">
    <source>
        <dbReference type="Proteomes" id="UP000076842"/>
    </source>
</evidence>
<keyword evidence="3" id="KW-1185">Reference proteome</keyword>
<proteinExistence type="predicted"/>
<evidence type="ECO:0000256" key="1">
    <source>
        <dbReference type="SAM" id="MobiDB-lite"/>
    </source>
</evidence>
<dbReference type="Proteomes" id="UP000076842">
    <property type="component" value="Unassembled WGS sequence"/>
</dbReference>
<feature type="non-terminal residue" evidence="2">
    <location>
        <position position="80"/>
    </location>
</feature>
<feature type="region of interest" description="Disordered" evidence="1">
    <location>
        <begin position="56"/>
        <end position="80"/>
    </location>
</feature>
<name>A0A165I0D2_9BASI</name>
<sequence>MPAPAQEEDFGTWLSPAEGSTIGLHRDSVLVSYQAQQAEQFVPRAVNIDVQQNTSPIDEENSWTTASRLALPVNGANPDP</sequence>
<protein>
    <submittedName>
        <fullName evidence="2">Uncharacterized protein</fullName>
    </submittedName>
</protein>
<dbReference type="InParanoid" id="A0A165I0D2"/>